<dbReference type="Proteomes" id="UP001304467">
    <property type="component" value="Unassembled WGS sequence"/>
</dbReference>
<reference evidence="1 2" key="1">
    <citation type="journal article" date="2023" name="Front. Microbiol.">
        <title>Genomic analyses of Burkholderia respiratory isolates indicates two evolutionarily distinct B. anthina clades.</title>
        <authorList>
            <person name="Pham A."/>
            <person name="Volmer J.G."/>
            <person name="Chambers D.C."/>
            <person name="Smith D.J."/>
            <person name="Reid D.W."/>
            <person name="Burr L."/>
            <person name="Wells T.J."/>
        </authorList>
    </citation>
    <scope>NUCLEOTIDE SEQUENCE [LARGE SCALE GENOMIC DNA]</scope>
    <source>
        <strain evidence="1 2">BCCIQ07A</strain>
    </source>
</reference>
<gene>
    <name evidence="1" type="ORF">SB593_32700</name>
</gene>
<name>A0ABU5WZZ0_9BURK</name>
<comment type="caution">
    <text evidence="1">The sequence shown here is derived from an EMBL/GenBank/DDBJ whole genome shotgun (WGS) entry which is preliminary data.</text>
</comment>
<evidence type="ECO:0000313" key="2">
    <source>
        <dbReference type="Proteomes" id="UP001304467"/>
    </source>
</evidence>
<keyword evidence="2" id="KW-1185">Reference proteome</keyword>
<feature type="non-terminal residue" evidence="1">
    <location>
        <position position="1"/>
    </location>
</feature>
<protein>
    <submittedName>
        <fullName evidence="1">Exo-alpha-sialidase</fullName>
    </submittedName>
</protein>
<proteinExistence type="predicted"/>
<evidence type="ECO:0000313" key="1">
    <source>
        <dbReference type="EMBL" id="MEB2583707.1"/>
    </source>
</evidence>
<dbReference type="EMBL" id="JAWRLE010000084">
    <property type="protein sequence ID" value="MEB2583707.1"/>
    <property type="molecule type" value="Genomic_DNA"/>
</dbReference>
<sequence length="57" mass="6241">DERRVGGPFDMKLAPNAGGFFIGDYQGLDVMPSSFHPFFVQTSAGNLTNRTDVFFAP</sequence>
<organism evidence="1 2">
    <name type="scientific">Burkholderia anthinoferrum</name>
    <dbReference type="NCBI Taxonomy" id="3090833"/>
    <lineage>
        <taxon>Bacteria</taxon>
        <taxon>Pseudomonadati</taxon>
        <taxon>Pseudomonadota</taxon>
        <taxon>Betaproteobacteria</taxon>
        <taxon>Burkholderiales</taxon>
        <taxon>Burkholderiaceae</taxon>
        <taxon>Burkholderia</taxon>
    </lineage>
</organism>
<accession>A0ABU5WZZ0</accession>